<keyword evidence="1" id="KW-0472">Membrane</keyword>
<protein>
    <submittedName>
        <fullName evidence="2">Uncharacterized protein</fullName>
    </submittedName>
</protein>
<comment type="caution">
    <text evidence="2">The sequence shown here is derived from an EMBL/GenBank/DDBJ whole genome shotgun (WGS) entry which is preliminary data.</text>
</comment>
<keyword evidence="1" id="KW-1133">Transmembrane helix</keyword>
<dbReference type="Proteomes" id="UP000614996">
    <property type="component" value="Unassembled WGS sequence"/>
</dbReference>
<organism evidence="2 3">
    <name type="scientific">Actinocatenispora comari</name>
    <dbReference type="NCBI Taxonomy" id="2807577"/>
    <lineage>
        <taxon>Bacteria</taxon>
        <taxon>Bacillati</taxon>
        <taxon>Actinomycetota</taxon>
        <taxon>Actinomycetes</taxon>
        <taxon>Micromonosporales</taxon>
        <taxon>Micromonosporaceae</taxon>
        <taxon>Actinocatenispora</taxon>
    </lineage>
</organism>
<dbReference type="AlphaFoldDB" id="A0A8J4ER64"/>
<sequence>MGFDDGIPRIRRRPEWSVFIISARFAILGVAVAATGMTAILLGCQGKFFVYLMGFGAFVAVISIISFGTVVVAVINPVMNSVDIVRNLSDMSVQADFFSALIEDVSSLRRWKSFDPHSGRN</sequence>
<evidence type="ECO:0000313" key="2">
    <source>
        <dbReference type="EMBL" id="GIL30534.1"/>
    </source>
</evidence>
<keyword evidence="1" id="KW-0812">Transmembrane</keyword>
<feature type="transmembrane region" description="Helical" evidence="1">
    <location>
        <begin position="21"/>
        <end position="42"/>
    </location>
</feature>
<reference evidence="3" key="1">
    <citation type="journal article" date="2021" name="Int. J. Syst. Evol. Microbiol.">
        <title>Actinocatenispora comari sp. nov., an endophytic actinomycete isolated from aerial parts of Comarum salesowianum.</title>
        <authorList>
            <person name="Oyunbileg N."/>
            <person name="Iizaka Y."/>
            <person name="Hamada M."/>
            <person name="Davaapurev B.O."/>
            <person name="Fukumoto A."/>
            <person name="Tsetseg B."/>
            <person name="Kato F."/>
            <person name="Tamura T."/>
            <person name="Batkhuu J."/>
            <person name="Anzai Y."/>
        </authorList>
    </citation>
    <scope>NUCLEOTIDE SEQUENCE [LARGE SCALE GENOMIC DNA]</scope>
    <source>
        <strain evidence="3">NUM-2625</strain>
    </source>
</reference>
<dbReference type="EMBL" id="BOPO01000123">
    <property type="protein sequence ID" value="GIL30534.1"/>
    <property type="molecule type" value="Genomic_DNA"/>
</dbReference>
<proteinExistence type="predicted"/>
<evidence type="ECO:0000313" key="3">
    <source>
        <dbReference type="Proteomes" id="UP000614996"/>
    </source>
</evidence>
<name>A0A8J4ER64_9ACTN</name>
<feature type="transmembrane region" description="Helical" evidence="1">
    <location>
        <begin position="48"/>
        <end position="75"/>
    </location>
</feature>
<evidence type="ECO:0000256" key="1">
    <source>
        <dbReference type="SAM" id="Phobius"/>
    </source>
</evidence>
<dbReference type="RefSeq" id="WP_207128183.1">
    <property type="nucleotide sequence ID" value="NZ_BOPO01000123.1"/>
</dbReference>
<keyword evidence="3" id="KW-1185">Reference proteome</keyword>
<accession>A0A8J4ER64</accession>
<gene>
    <name evidence="2" type="ORF">NUM_57880</name>
</gene>